<feature type="chain" id="PRO_5011623225" evidence="1">
    <location>
        <begin position="29"/>
        <end position="207"/>
    </location>
</feature>
<proteinExistence type="predicted"/>
<dbReference type="AlphaFoldDB" id="A0A1H9QWN8"/>
<evidence type="ECO:0000313" key="3">
    <source>
        <dbReference type="Proteomes" id="UP000199051"/>
    </source>
</evidence>
<protein>
    <submittedName>
        <fullName evidence="2">Dehydratase</fullName>
    </submittedName>
</protein>
<evidence type="ECO:0000256" key="1">
    <source>
        <dbReference type="SAM" id="SignalP"/>
    </source>
</evidence>
<name>A0A1H9QWN8_9PSEU</name>
<keyword evidence="1" id="KW-0732">Signal</keyword>
<evidence type="ECO:0000313" key="2">
    <source>
        <dbReference type="EMBL" id="SER64904.1"/>
    </source>
</evidence>
<reference evidence="3" key="1">
    <citation type="submission" date="2016-10" db="EMBL/GenBank/DDBJ databases">
        <authorList>
            <person name="Varghese N."/>
            <person name="Submissions S."/>
        </authorList>
    </citation>
    <scope>NUCLEOTIDE SEQUENCE [LARGE SCALE GENOMIC DNA]</scope>
    <source>
        <strain evidence="3">DSM 44260</strain>
    </source>
</reference>
<gene>
    <name evidence="2" type="ORF">SAMN04487818_104469</name>
</gene>
<dbReference type="RefSeq" id="WP_092777043.1">
    <property type="nucleotide sequence ID" value="NZ_FOGI01000004.1"/>
</dbReference>
<dbReference type="EMBL" id="FOGI01000004">
    <property type="protein sequence ID" value="SER64904.1"/>
    <property type="molecule type" value="Genomic_DNA"/>
</dbReference>
<sequence>MKPTPRRALSIAALVALPLVLLAPPASAVPVTVNYACQATALGTTYPATLTQPLDVSAPASVAAGGALSVVIDPQAASIPATVGTYTLKRVQNLTFKVPIPANSTYVSSSLSGGSGVGATTLSVTGGVATLTAAGPVNSGSTFELPTITLNLTANAPGTIETSLYGTSFSDPGLTATGVVRVLFVDVNVPAACYPSPNPAITTTIVT</sequence>
<dbReference type="Proteomes" id="UP000199051">
    <property type="component" value="Unassembled WGS sequence"/>
</dbReference>
<feature type="signal peptide" evidence="1">
    <location>
        <begin position="1"/>
        <end position="28"/>
    </location>
</feature>
<organism evidence="2 3">
    <name type="scientific">Actinokineospora terrae</name>
    <dbReference type="NCBI Taxonomy" id="155974"/>
    <lineage>
        <taxon>Bacteria</taxon>
        <taxon>Bacillati</taxon>
        <taxon>Actinomycetota</taxon>
        <taxon>Actinomycetes</taxon>
        <taxon>Pseudonocardiales</taxon>
        <taxon>Pseudonocardiaceae</taxon>
        <taxon>Actinokineospora</taxon>
    </lineage>
</organism>
<accession>A0A1H9QWN8</accession>
<dbReference type="STRING" id="155974.SAMN04487818_104469"/>
<keyword evidence="3" id="KW-1185">Reference proteome</keyword>